<evidence type="ECO:0000313" key="2">
    <source>
        <dbReference type="EMBL" id="CAL5972953.1"/>
    </source>
</evidence>
<sequence length="118" mass="13317">MSFSLVVFVNDSRKPLLVREVTLELSIETFVSNILKFLIPGRDSIISVKIHYRGRPIADVKTPIINIIGEGRVKGVFTLHYCNHGSLEAYKAEIAEETVQEEDMMMSLLNMIMAQYAA</sequence>
<dbReference type="EMBL" id="CATOUU010000531">
    <property type="protein sequence ID" value="CAI9932942.1"/>
    <property type="molecule type" value="Genomic_DNA"/>
</dbReference>
<dbReference type="EMBL" id="CAXDID020000004">
    <property type="protein sequence ID" value="CAL5972953.1"/>
    <property type="molecule type" value="Genomic_DNA"/>
</dbReference>
<evidence type="ECO:0000313" key="1">
    <source>
        <dbReference type="EMBL" id="CAI9932942.1"/>
    </source>
</evidence>
<name>A0AA86PBW9_9EUKA</name>
<dbReference type="Proteomes" id="UP001642409">
    <property type="component" value="Unassembled WGS sequence"/>
</dbReference>
<reference evidence="2 3" key="2">
    <citation type="submission" date="2024-07" db="EMBL/GenBank/DDBJ databases">
        <authorList>
            <person name="Akdeniz Z."/>
        </authorList>
    </citation>
    <scope>NUCLEOTIDE SEQUENCE [LARGE SCALE GENOMIC DNA]</scope>
</reference>
<gene>
    <name evidence="1" type="ORF">HINF_LOCUS20587</name>
    <name evidence="2" type="ORF">HINF_LOCUS2133</name>
</gene>
<keyword evidence="3" id="KW-1185">Reference proteome</keyword>
<proteinExistence type="predicted"/>
<evidence type="ECO:0000313" key="3">
    <source>
        <dbReference type="Proteomes" id="UP001642409"/>
    </source>
</evidence>
<comment type="caution">
    <text evidence="1">The sequence shown here is derived from an EMBL/GenBank/DDBJ whole genome shotgun (WGS) entry which is preliminary data.</text>
</comment>
<reference evidence="1" key="1">
    <citation type="submission" date="2023-06" db="EMBL/GenBank/DDBJ databases">
        <authorList>
            <person name="Kurt Z."/>
        </authorList>
    </citation>
    <scope>NUCLEOTIDE SEQUENCE</scope>
</reference>
<organism evidence="1">
    <name type="scientific">Hexamita inflata</name>
    <dbReference type="NCBI Taxonomy" id="28002"/>
    <lineage>
        <taxon>Eukaryota</taxon>
        <taxon>Metamonada</taxon>
        <taxon>Diplomonadida</taxon>
        <taxon>Hexamitidae</taxon>
        <taxon>Hexamitinae</taxon>
        <taxon>Hexamita</taxon>
    </lineage>
</organism>
<protein>
    <submittedName>
        <fullName evidence="2">Hypothetical_protein</fullName>
    </submittedName>
</protein>
<accession>A0AA86PBW9</accession>
<dbReference type="AlphaFoldDB" id="A0AA86PBW9"/>